<keyword evidence="7" id="KW-0347">Helicase</keyword>
<dbReference type="InterPro" id="IPR008978">
    <property type="entry name" value="HSP20-like_chaperone"/>
</dbReference>
<dbReference type="GO" id="GO:0031047">
    <property type="term" value="P:regulatory ncRNA-mediated gene silencing"/>
    <property type="evidence" value="ECO:0007669"/>
    <property type="project" value="UniProtKB-KW"/>
</dbReference>
<dbReference type="GO" id="GO:0051321">
    <property type="term" value="P:meiotic cell cycle"/>
    <property type="evidence" value="ECO:0007669"/>
    <property type="project" value="UniProtKB-KW"/>
</dbReference>
<evidence type="ECO:0000256" key="10">
    <source>
        <dbReference type="ARBA" id="ARBA00023158"/>
    </source>
</evidence>
<evidence type="ECO:0000256" key="12">
    <source>
        <dbReference type="ARBA" id="ARBA00047984"/>
    </source>
</evidence>
<reference evidence="16 17" key="1">
    <citation type="journal article" date="2017" name="PLoS Biol.">
        <title>The sea cucumber genome provides insights into morphological evolution and visceral regeneration.</title>
        <authorList>
            <person name="Zhang X."/>
            <person name="Sun L."/>
            <person name="Yuan J."/>
            <person name="Sun Y."/>
            <person name="Gao Y."/>
            <person name="Zhang L."/>
            <person name="Li S."/>
            <person name="Dai H."/>
            <person name="Hamel J.F."/>
            <person name="Liu C."/>
            <person name="Yu Y."/>
            <person name="Liu S."/>
            <person name="Lin W."/>
            <person name="Guo K."/>
            <person name="Jin S."/>
            <person name="Xu P."/>
            <person name="Storey K.B."/>
            <person name="Huan P."/>
            <person name="Zhang T."/>
            <person name="Zhou Y."/>
            <person name="Zhang J."/>
            <person name="Lin C."/>
            <person name="Li X."/>
            <person name="Xing L."/>
            <person name="Huo D."/>
            <person name="Sun M."/>
            <person name="Wang L."/>
            <person name="Mercier A."/>
            <person name="Li F."/>
            <person name="Yang H."/>
            <person name="Xiang J."/>
        </authorList>
    </citation>
    <scope>NUCLEOTIDE SEQUENCE [LARGE SCALE GENOMIC DNA]</scope>
    <source>
        <strain evidence="16">Shaxun</strain>
        <tissue evidence="16">Muscle</tissue>
    </source>
</reference>
<dbReference type="InterPro" id="IPR002999">
    <property type="entry name" value="Tudor"/>
</dbReference>
<evidence type="ECO:0000256" key="4">
    <source>
        <dbReference type="ARBA" id="ARBA00022741"/>
    </source>
</evidence>
<evidence type="ECO:0000259" key="15">
    <source>
        <dbReference type="PROSITE" id="PS51203"/>
    </source>
</evidence>
<accession>A0A2G8KSG6</accession>
<dbReference type="PANTHER" id="PTHR22655">
    <property type="entry name" value="ATP-DEPENDENT RNA HELICASE TDRD12-RELATED"/>
    <property type="match status" value="1"/>
</dbReference>
<dbReference type="EC" id="3.6.4.13" evidence="1"/>
<feature type="compositionally biased region" description="Basic and acidic residues" evidence="13">
    <location>
        <begin position="259"/>
        <end position="272"/>
    </location>
</feature>
<dbReference type="PANTHER" id="PTHR22655:SF2">
    <property type="entry name" value="ATP-DEPENDENT RNA HELICASE TDRD12-RELATED"/>
    <property type="match status" value="1"/>
</dbReference>
<evidence type="ECO:0000256" key="5">
    <source>
        <dbReference type="ARBA" id="ARBA00022782"/>
    </source>
</evidence>
<keyword evidence="8" id="KW-0067">ATP-binding</keyword>
<organism evidence="16 17">
    <name type="scientific">Stichopus japonicus</name>
    <name type="common">Sea cucumber</name>
    <dbReference type="NCBI Taxonomy" id="307972"/>
    <lineage>
        <taxon>Eukaryota</taxon>
        <taxon>Metazoa</taxon>
        <taxon>Echinodermata</taxon>
        <taxon>Eleutherozoa</taxon>
        <taxon>Echinozoa</taxon>
        <taxon>Holothuroidea</taxon>
        <taxon>Aspidochirotacea</taxon>
        <taxon>Aspidochirotida</taxon>
        <taxon>Stichopodidae</taxon>
        <taxon>Apostichopus</taxon>
    </lineage>
</organism>
<dbReference type="InterPro" id="IPR035437">
    <property type="entry name" value="SNase_OB-fold_sf"/>
</dbReference>
<dbReference type="Gene3D" id="3.40.50.300">
    <property type="entry name" value="P-loop containing nucleotide triphosphate hydrolases"/>
    <property type="match status" value="2"/>
</dbReference>
<dbReference type="Gene3D" id="2.40.50.90">
    <property type="match status" value="2"/>
</dbReference>
<evidence type="ECO:0000256" key="13">
    <source>
        <dbReference type="SAM" id="MobiDB-lite"/>
    </source>
</evidence>
<dbReference type="GO" id="GO:0016787">
    <property type="term" value="F:hydrolase activity"/>
    <property type="evidence" value="ECO:0007669"/>
    <property type="project" value="UniProtKB-KW"/>
</dbReference>
<dbReference type="EMBL" id="MRZV01000400">
    <property type="protein sequence ID" value="PIK50880.1"/>
    <property type="molecule type" value="Genomic_DNA"/>
</dbReference>
<dbReference type="InterPro" id="IPR011545">
    <property type="entry name" value="DEAD/DEAH_box_helicase_dom"/>
</dbReference>
<dbReference type="OrthoDB" id="249932at2759"/>
<dbReference type="InterPro" id="IPR007052">
    <property type="entry name" value="CS_dom"/>
</dbReference>
<protein>
    <recommendedName>
        <fullName evidence="1">RNA helicase</fullName>
        <ecNumber evidence="1">3.6.4.13</ecNumber>
    </recommendedName>
</protein>
<keyword evidence="10" id="KW-0943">RNA-mediated gene silencing</keyword>
<dbReference type="GO" id="GO:0007283">
    <property type="term" value="P:spermatogenesis"/>
    <property type="evidence" value="ECO:0007669"/>
    <property type="project" value="UniProtKB-KW"/>
</dbReference>
<proteinExistence type="predicted"/>
<dbReference type="Proteomes" id="UP000230750">
    <property type="component" value="Unassembled WGS sequence"/>
</dbReference>
<dbReference type="GO" id="GO:0005524">
    <property type="term" value="F:ATP binding"/>
    <property type="evidence" value="ECO:0007669"/>
    <property type="project" value="UniProtKB-KW"/>
</dbReference>
<dbReference type="Pfam" id="PF00567">
    <property type="entry name" value="TUDOR"/>
    <property type="match status" value="2"/>
</dbReference>
<dbReference type="GO" id="GO:0003676">
    <property type="term" value="F:nucleic acid binding"/>
    <property type="evidence" value="ECO:0007669"/>
    <property type="project" value="InterPro"/>
</dbReference>
<evidence type="ECO:0000256" key="6">
    <source>
        <dbReference type="ARBA" id="ARBA00022801"/>
    </source>
</evidence>
<dbReference type="SUPFAM" id="SSF63748">
    <property type="entry name" value="Tudor/PWWP/MBT"/>
    <property type="match status" value="3"/>
</dbReference>
<dbReference type="Pfam" id="PF04969">
    <property type="entry name" value="CS"/>
    <property type="match status" value="1"/>
</dbReference>
<evidence type="ECO:0000256" key="8">
    <source>
        <dbReference type="ARBA" id="ARBA00022840"/>
    </source>
</evidence>
<dbReference type="SMART" id="SM00333">
    <property type="entry name" value="TUDOR"/>
    <property type="match status" value="3"/>
</dbReference>
<evidence type="ECO:0000313" key="16">
    <source>
        <dbReference type="EMBL" id="PIK50880.1"/>
    </source>
</evidence>
<dbReference type="STRING" id="307972.A0A2G8KSG6"/>
<feature type="compositionally biased region" description="Polar residues" evidence="13">
    <location>
        <begin position="320"/>
        <end position="354"/>
    </location>
</feature>
<keyword evidence="17" id="KW-1185">Reference proteome</keyword>
<dbReference type="CDD" id="cd20435">
    <property type="entry name" value="Tudor_TDRD12_rpt2"/>
    <property type="match status" value="1"/>
</dbReference>
<keyword evidence="9" id="KW-0744">Spermatogenesis</keyword>
<comment type="caution">
    <text evidence="16">The sequence shown here is derived from an EMBL/GenBank/DDBJ whole genome shotgun (WGS) entry which is preliminary data.</text>
</comment>
<dbReference type="SUPFAM" id="SSF52540">
    <property type="entry name" value="P-loop containing nucleoside triphosphate hydrolases"/>
    <property type="match status" value="2"/>
</dbReference>
<keyword evidence="2" id="KW-0217">Developmental protein</keyword>
<dbReference type="InterPro" id="IPR027417">
    <property type="entry name" value="P-loop_NTPase"/>
</dbReference>
<dbReference type="GO" id="GO:0042078">
    <property type="term" value="P:germ-line stem cell division"/>
    <property type="evidence" value="ECO:0007669"/>
    <property type="project" value="TreeGrafter"/>
</dbReference>
<keyword evidence="11" id="KW-0469">Meiosis</keyword>
<dbReference type="Gene3D" id="2.60.40.790">
    <property type="match status" value="1"/>
</dbReference>
<dbReference type="PROSITE" id="PS50304">
    <property type="entry name" value="TUDOR"/>
    <property type="match status" value="1"/>
</dbReference>
<feature type="domain" description="CS" evidence="15">
    <location>
        <begin position="1637"/>
        <end position="1724"/>
    </location>
</feature>
<keyword evidence="6" id="KW-0378">Hydrolase</keyword>
<feature type="region of interest" description="Disordered" evidence="13">
    <location>
        <begin position="218"/>
        <end position="354"/>
    </location>
</feature>
<evidence type="ECO:0000313" key="17">
    <source>
        <dbReference type="Proteomes" id="UP000230750"/>
    </source>
</evidence>
<evidence type="ECO:0000256" key="11">
    <source>
        <dbReference type="ARBA" id="ARBA00023254"/>
    </source>
</evidence>
<evidence type="ECO:0000256" key="9">
    <source>
        <dbReference type="ARBA" id="ARBA00022871"/>
    </source>
</evidence>
<comment type="catalytic activity">
    <reaction evidence="12">
        <text>ATP + H2O = ADP + phosphate + H(+)</text>
        <dbReference type="Rhea" id="RHEA:13065"/>
        <dbReference type="ChEBI" id="CHEBI:15377"/>
        <dbReference type="ChEBI" id="CHEBI:15378"/>
        <dbReference type="ChEBI" id="CHEBI:30616"/>
        <dbReference type="ChEBI" id="CHEBI:43474"/>
        <dbReference type="ChEBI" id="CHEBI:456216"/>
        <dbReference type="EC" id="3.6.4.13"/>
    </reaction>
</comment>
<evidence type="ECO:0000256" key="7">
    <source>
        <dbReference type="ARBA" id="ARBA00022806"/>
    </source>
</evidence>
<evidence type="ECO:0000259" key="14">
    <source>
        <dbReference type="PROSITE" id="PS50304"/>
    </source>
</evidence>
<dbReference type="SUPFAM" id="SSF49764">
    <property type="entry name" value="HSP20-like chaperones"/>
    <property type="match status" value="1"/>
</dbReference>
<keyword evidence="4" id="KW-0547">Nucleotide-binding</keyword>
<sequence length="1828" mass="205886">MDIQVLKVDSPGSFKAREIPGSQMSSDMQEFQRMDQEIQNICNSSQYVDIPVLSPLKGQMYLVKRKEGHESHWYRCTVETVLRTTSGSKSCCYLVDRADTILVPHSQMREIPDHFRKIPPQVQEFTLHCIQPITMSVSFIDGAEMRPTVKYDTAAVEYFAKLIKGKPLQCHVKHIDADHVKHVTLFAKHQGELLNVNDILVEKMFAKRLNDIPEATVSCEEMPSAPSPDNSESASHKPAEGGVEPPTRIPSKPAISPIERLKRLQHSLERSSEGGARTGLGLTPLSGLGIPRMGQFPKTEWQSDQSDGNMSESSTEKPQARSANTMSGSEEGYSSQDDPIRTSSIPAGVSSTSGLPEQRAPFLLSSTKVQASLSKQLLSIKEKTATSASATPAPILRKVLIHGERPPKLILDVKCSPFPEKLKHCLSKFGYTGVTLVQSACWPAISRGRDIMAVSPKDQNIAFAYLVPVLSEMMQSSYTELPAGHGPTSLIITSSWQKALSIYQQCLCLNANNTNDRLRAILLHRGGSEEEQKIQLVNGAPIVIGTLPCILRLVVSNHVNLNRLFHLVIDDADNVFEHHLEATKEFMVKFRTILRVTPKRNSLRQLMVFSNKWTIAMGSYLRTYLTDPLLIITDCLEMAVYSRVHQKAVLIHPSKRVNILLEKLTSGLNETGKVMVFTSTKETARDIRKILKCSSCFTLLAAGEMLSHQLEDLRYEWQTGHRSDSQPVLVVSDDCVEDLELQDASCIIHFDLPSSKVKYGKRMACLKETFVSQLEESKTADCQVITLVTPDNNHHLYSLLHIMERSGQPMPDGVTLKKAIEYREERHSTRPLCHFIKSFGFCRQDASCAGRHLIIPREDMPGVNPHYMTLPQRGQVKILVMHVIDAISFFARIMRYQPSVKEGTVPITQLGGNPQLNVQLSLWYSDPERCTEVTQPVFGKLYATRDNKKSIHRVLLEKSVKNDDDDGERLLLVKFVDEGKRDTIPSYNLLALPKAFKNIPYQAVEIICCGAMPPDKENQWTTQANLAIHNMIHGEELEGKIVMSLGNTLWLDPVVQRIKVPDLKTHINRFNVRLELIEKDFAVPNPTHLEKIKELCSGKIDLDTDEHFQRKKQEAKELSLKPQYECLPIGKSCQVYLSAAGSPHQFSVQKVENSDQWYRGKVAELGENLEVVFLDHGDQESVPRTELRPMPRYLLEMPFAAIDCTMNHVTPQDGGDIWSPDVADELWSMCNEGADRKAVTIHVISDEENTDEVGCDRRYNVELFLFIEGRKVALSQVLAKEGKVVLCREKLAKILLPTLHLKELRNEASTLRMAIAKQCQQILLSQNCIKQIQETRVLPNNCNISQLSHDIITCLCRLLNHHEAIADKSRVMVTEGLLTVVNTEWSNALLVVEEGCIPSLCMTLQQIVDSDIRQSIFWLLNIFPTKKLLSFPTFLNVLFGVFISVPSPEIQICCLKLFIKLWQKEKIKTHLLLPELVRAICNILWGNPTEVLICESTKMLQLLTGEDEVVSVMRKEKLGNCLECLSMAKYISVDSEAYRLIMSLSNMFDPDSDLNLFDSQDESFEVIGVIPFVKPNSDVDEDENNEGTSVDGPLLLAPSKDHLIKEEAGESIDEGTSDVFFLTEKLPPPLVDDDLKIYHPRVQWSQRSNSVTISVQLRGVQSFILEVTSLSVKFSTFHDDKQYEFDVQLCHRVDPNNYISKSLGSEVLVTLFKEGVGVNWPRLTGSKVKLPYLSIDCERWKEEDDYGYDSEAISLPENKNSAGSLQNSLRMQLFQSLMRALCPPHWMKMTAAADGAILPHPAWGSDEASYRRNKVKITRRSERTSKQQ</sequence>
<dbReference type="InterPro" id="IPR016024">
    <property type="entry name" value="ARM-type_fold"/>
</dbReference>
<keyword evidence="3" id="KW-0677">Repeat</keyword>
<feature type="domain" description="Tudor" evidence="14">
    <location>
        <begin position="1126"/>
        <end position="1197"/>
    </location>
</feature>
<keyword evidence="5" id="KW-0221">Differentiation</keyword>
<dbReference type="Gene3D" id="2.30.30.140">
    <property type="match status" value="1"/>
</dbReference>
<evidence type="ECO:0000256" key="2">
    <source>
        <dbReference type="ARBA" id="ARBA00022473"/>
    </source>
</evidence>
<dbReference type="GO" id="GO:0003724">
    <property type="term" value="F:RNA helicase activity"/>
    <property type="evidence" value="ECO:0007669"/>
    <property type="project" value="UniProtKB-EC"/>
</dbReference>
<dbReference type="PROSITE" id="PS51203">
    <property type="entry name" value="CS"/>
    <property type="match status" value="1"/>
</dbReference>
<name>A0A2G8KSG6_STIJA</name>
<feature type="compositionally biased region" description="Polar residues" evidence="13">
    <location>
        <begin position="300"/>
        <end position="313"/>
    </location>
</feature>
<evidence type="ECO:0000256" key="1">
    <source>
        <dbReference type="ARBA" id="ARBA00012552"/>
    </source>
</evidence>
<evidence type="ECO:0000256" key="3">
    <source>
        <dbReference type="ARBA" id="ARBA00022737"/>
    </source>
</evidence>
<dbReference type="SUPFAM" id="SSF48371">
    <property type="entry name" value="ARM repeat"/>
    <property type="match status" value="1"/>
</dbReference>
<dbReference type="Pfam" id="PF00270">
    <property type="entry name" value="DEAD"/>
    <property type="match status" value="1"/>
</dbReference>
<gene>
    <name evidence="16" type="ORF">BSL78_12224</name>
</gene>
<dbReference type="CDD" id="cd06465">
    <property type="entry name" value="p23_hB-ind1_like"/>
    <property type="match status" value="1"/>
</dbReference>
<feature type="compositionally biased region" description="Low complexity" evidence="13">
    <location>
        <begin position="279"/>
        <end position="289"/>
    </location>
</feature>